<evidence type="ECO:0000256" key="1">
    <source>
        <dbReference type="SAM" id="MobiDB-lite"/>
    </source>
</evidence>
<dbReference type="EMBL" id="BSXW01000181">
    <property type="protein sequence ID" value="GMF14076.1"/>
    <property type="molecule type" value="Genomic_DNA"/>
</dbReference>
<evidence type="ECO:0000313" key="3">
    <source>
        <dbReference type="Proteomes" id="UP001165083"/>
    </source>
</evidence>
<proteinExistence type="predicted"/>
<organism evidence="2 3">
    <name type="scientific">Phytophthora lilii</name>
    <dbReference type="NCBI Taxonomy" id="2077276"/>
    <lineage>
        <taxon>Eukaryota</taxon>
        <taxon>Sar</taxon>
        <taxon>Stramenopiles</taxon>
        <taxon>Oomycota</taxon>
        <taxon>Peronosporomycetes</taxon>
        <taxon>Peronosporales</taxon>
        <taxon>Peronosporaceae</taxon>
        <taxon>Phytophthora</taxon>
    </lineage>
</organism>
<dbReference type="AlphaFoldDB" id="A0A9W6TJU7"/>
<gene>
    <name evidence="2" type="ORF">Plil01_000448400</name>
</gene>
<evidence type="ECO:0000313" key="2">
    <source>
        <dbReference type="EMBL" id="GMF14076.1"/>
    </source>
</evidence>
<accession>A0A9W6TJU7</accession>
<dbReference type="Proteomes" id="UP001165083">
    <property type="component" value="Unassembled WGS sequence"/>
</dbReference>
<feature type="region of interest" description="Disordered" evidence="1">
    <location>
        <begin position="49"/>
        <end position="83"/>
    </location>
</feature>
<comment type="caution">
    <text evidence="2">The sequence shown here is derived from an EMBL/GenBank/DDBJ whole genome shotgun (WGS) entry which is preliminary data.</text>
</comment>
<reference evidence="2" key="1">
    <citation type="submission" date="2023-04" db="EMBL/GenBank/DDBJ databases">
        <title>Phytophthora lilii NBRC 32176.</title>
        <authorList>
            <person name="Ichikawa N."/>
            <person name="Sato H."/>
            <person name="Tonouchi N."/>
        </authorList>
    </citation>
    <scope>NUCLEOTIDE SEQUENCE</scope>
    <source>
        <strain evidence="2">NBRC 32176</strain>
    </source>
</reference>
<name>A0A9W6TJU7_9STRA</name>
<protein>
    <submittedName>
        <fullName evidence="2">Unnamed protein product</fullName>
    </submittedName>
</protein>
<sequence>MKWSPDSRAIALQTQFDIGVIPVMLQRNRRIQHAQIFRRTDGPIRTNKAKTAESESMMKKSNNGPIQGGRFQGSNSSLEKFSF</sequence>
<keyword evidence="3" id="KW-1185">Reference proteome</keyword>
<feature type="compositionally biased region" description="Polar residues" evidence="1">
    <location>
        <begin position="72"/>
        <end position="83"/>
    </location>
</feature>